<dbReference type="Proteomes" id="UP000606922">
    <property type="component" value="Unassembled WGS sequence"/>
</dbReference>
<protein>
    <recommendedName>
        <fullName evidence="3">ABC transporter domain-containing protein</fullName>
    </recommendedName>
</protein>
<dbReference type="EMBL" id="BMGB01000001">
    <property type="protein sequence ID" value="GGB09520.1"/>
    <property type="molecule type" value="Genomic_DNA"/>
</dbReference>
<sequence>MRIALESAAIGEGLGASVPPLSITIADGEVSVLAVETAERPLLVSLLLGGRIKPDSGRVTIDGSDDLDELRRSTALVDTPVVAEPTAGLSLASIVAEEFSFAALPSSRRAVRDFLDSAGIGEYGAVPVRALPPARRTRMFSELALLRPGVEALIVTSPERHGGDPAEWYENLAAIARRGVTIAVVTDAATRGILLSYGARDALLPIPDSLEAASTTSATEESQS</sequence>
<dbReference type="RefSeq" id="WP_188510925.1">
    <property type="nucleotide sequence ID" value="NZ_BMGB01000001.1"/>
</dbReference>
<accession>A0A916SRC1</accession>
<organism evidence="1 2">
    <name type="scientific">Conyzicola nivalis</name>
    <dbReference type="NCBI Taxonomy" id="1477021"/>
    <lineage>
        <taxon>Bacteria</taxon>
        <taxon>Bacillati</taxon>
        <taxon>Actinomycetota</taxon>
        <taxon>Actinomycetes</taxon>
        <taxon>Micrococcales</taxon>
        <taxon>Microbacteriaceae</taxon>
        <taxon>Conyzicola</taxon>
    </lineage>
</organism>
<reference evidence="1" key="1">
    <citation type="journal article" date="2014" name="Int. J. Syst. Evol. Microbiol.">
        <title>Complete genome sequence of Corynebacterium casei LMG S-19264T (=DSM 44701T), isolated from a smear-ripened cheese.</title>
        <authorList>
            <consortium name="US DOE Joint Genome Institute (JGI-PGF)"/>
            <person name="Walter F."/>
            <person name="Albersmeier A."/>
            <person name="Kalinowski J."/>
            <person name="Ruckert C."/>
        </authorList>
    </citation>
    <scope>NUCLEOTIDE SEQUENCE</scope>
    <source>
        <strain evidence="1">CGMCC 1.12813</strain>
    </source>
</reference>
<keyword evidence="2" id="KW-1185">Reference proteome</keyword>
<dbReference type="AlphaFoldDB" id="A0A916SRC1"/>
<name>A0A916SRC1_9MICO</name>
<evidence type="ECO:0000313" key="2">
    <source>
        <dbReference type="Proteomes" id="UP000606922"/>
    </source>
</evidence>
<evidence type="ECO:0000313" key="1">
    <source>
        <dbReference type="EMBL" id="GGB09520.1"/>
    </source>
</evidence>
<reference evidence="1" key="2">
    <citation type="submission" date="2020-09" db="EMBL/GenBank/DDBJ databases">
        <authorList>
            <person name="Sun Q."/>
            <person name="Zhou Y."/>
        </authorList>
    </citation>
    <scope>NUCLEOTIDE SEQUENCE</scope>
    <source>
        <strain evidence="1">CGMCC 1.12813</strain>
    </source>
</reference>
<evidence type="ECO:0008006" key="3">
    <source>
        <dbReference type="Google" id="ProtNLM"/>
    </source>
</evidence>
<proteinExistence type="predicted"/>
<comment type="caution">
    <text evidence="1">The sequence shown here is derived from an EMBL/GenBank/DDBJ whole genome shotgun (WGS) entry which is preliminary data.</text>
</comment>
<gene>
    <name evidence="1" type="ORF">GCM10010979_25150</name>
</gene>